<evidence type="ECO:0000313" key="3">
    <source>
        <dbReference type="EMBL" id="NYE40270.1"/>
    </source>
</evidence>
<dbReference type="EMBL" id="JACCCF010000001">
    <property type="protein sequence ID" value="NYE40270.1"/>
    <property type="molecule type" value="Genomic_DNA"/>
</dbReference>
<reference evidence="2 4" key="1">
    <citation type="submission" date="2020-05" db="EMBL/GenBank/DDBJ databases">
        <title>Whole genome shotgun sequence of Streptomyces fulvorobeus NBRC 15897.</title>
        <authorList>
            <person name="Komaki H."/>
            <person name="Tamura T."/>
        </authorList>
    </citation>
    <scope>NUCLEOTIDE SEQUENCE [LARGE SCALE GENOMIC DNA]</scope>
    <source>
        <strain evidence="2 4">NBRC 15897</strain>
    </source>
</reference>
<reference evidence="3 5" key="2">
    <citation type="submission" date="2020-07" db="EMBL/GenBank/DDBJ databases">
        <title>Sequencing the genomes of 1000 actinobacteria strains.</title>
        <authorList>
            <person name="Klenk H.-P."/>
        </authorList>
    </citation>
    <scope>NUCLEOTIDE SEQUENCE [LARGE SCALE GENOMIC DNA]</scope>
    <source>
        <strain evidence="3 5">DSM 41455</strain>
    </source>
</reference>
<evidence type="ECO:0000256" key="1">
    <source>
        <dbReference type="SAM" id="MobiDB-lite"/>
    </source>
</evidence>
<feature type="region of interest" description="Disordered" evidence="1">
    <location>
        <begin position="1"/>
        <end position="60"/>
    </location>
</feature>
<dbReference type="Proteomes" id="UP000498980">
    <property type="component" value="Unassembled WGS sequence"/>
</dbReference>
<evidence type="ECO:0000313" key="4">
    <source>
        <dbReference type="Proteomes" id="UP000498980"/>
    </source>
</evidence>
<feature type="compositionally biased region" description="Low complexity" evidence="1">
    <location>
        <begin position="35"/>
        <end position="46"/>
    </location>
</feature>
<comment type="caution">
    <text evidence="2">The sequence shown here is derived from an EMBL/GenBank/DDBJ whole genome shotgun (WGS) entry which is preliminary data.</text>
</comment>
<dbReference type="EMBL" id="BLWC01000001">
    <property type="protein sequence ID" value="GFM96542.1"/>
    <property type="molecule type" value="Genomic_DNA"/>
</dbReference>
<proteinExistence type="predicted"/>
<dbReference type="Proteomes" id="UP000530403">
    <property type="component" value="Unassembled WGS sequence"/>
</dbReference>
<dbReference type="AlphaFoldDB" id="A0A7J0C208"/>
<evidence type="ECO:0000313" key="2">
    <source>
        <dbReference type="EMBL" id="GFM96542.1"/>
    </source>
</evidence>
<accession>A0A7J0C208</accession>
<protein>
    <submittedName>
        <fullName evidence="2">Uncharacterized protein</fullName>
    </submittedName>
</protein>
<evidence type="ECO:0000313" key="5">
    <source>
        <dbReference type="Proteomes" id="UP000530403"/>
    </source>
</evidence>
<dbReference type="RefSeq" id="WP_173312624.1">
    <property type="nucleotide sequence ID" value="NZ_BAAAUE010000007.1"/>
</dbReference>
<keyword evidence="4" id="KW-1185">Reference proteome</keyword>
<sequence>MAKNKNRKQGSQQDRSASAAERGAQDAKTSSFEAQSGPQSRSQGSPADVARKHQRRFGHN</sequence>
<organism evidence="2 4">
    <name type="scientific">Streptomyces fulvorobeus</name>
    <dbReference type="NCBI Taxonomy" id="284028"/>
    <lineage>
        <taxon>Bacteria</taxon>
        <taxon>Bacillati</taxon>
        <taxon>Actinomycetota</taxon>
        <taxon>Actinomycetes</taxon>
        <taxon>Kitasatosporales</taxon>
        <taxon>Streptomycetaceae</taxon>
        <taxon>Streptomyces</taxon>
    </lineage>
</organism>
<gene>
    <name evidence="3" type="ORF">HEB29_001281</name>
    <name evidence="2" type="ORF">Sfulv_13530</name>
</gene>
<name>A0A7J0C208_9ACTN</name>